<dbReference type="Proteomes" id="UP000009071">
    <property type="component" value="Chromosome"/>
</dbReference>
<reference evidence="3 4" key="1">
    <citation type="journal article" date="2009" name="Genome Res.">
        <title>Whole genome sequence of Desulfovibrio magneticus strain RS-1 revealed common gene clusters in magnetotactic bacteria.</title>
        <authorList>
            <person name="Nakazawa H."/>
            <person name="Arakaki A."/>
            <person name="Narita-Yamada S."/>
            <person name="Yashiro I."/>
            <person name="Jinno K."/>
            <person name="Aoki N."/>
            <person name="Tsuruyama A."/>
            <person name="Okamura Y."/>
            <person name="Tanikawa S."/>
            <person name="Fujita N."/>
            <person name="Takeyama H."/>
            <person name="Matsunaga T."/>
        </authorList>
    </citation>
    <scope>NUCLEOTIDE SEQUENCE [LARGE SCALE GENOMIC DNA]</scope>
    <source>
        <strain evidence="4">ATCC 700980 / DSM 13731 / RS-1</strain>
    </source>
</reference>
<dbReference type="PROSITE" id="PS51788">
    <property type="entry name" value="CULT"/>
    <property type="match status" value="1"/>
</dbReference>
<accession>C4XTC0</accession>
<proteinExistence type="predicted"/>
<evidence type="ECO:0000313" key="3">
    <source>
        <dbReference type="EMBL" id="BAH75917.1"/>
    </source>
</evidence>
<dbReference type="EMBL" id="AP010904">
    <property type="protein sequence ID" value="BAH75917.1"/>
    <property type="molecule type" value="Genomic_DNA"/>
</dbReference>
<dbReference type="Gene3D" id="2.170.150.20">
    <property type="entry name" value="Peptide methionine sulfoxide reductase"/>
    <property type="match status" value="1"/>
</dbReference>
<organism evidence="3 4">
    <name type="scientific">Solidesulfovibrio magneticus (strain ATCC 700980 / DSM 13731 / RS-1)</name>
    <name type="common">Desulfovibrio magneticus</name>
    <dbReference type="NCBI Taxonomy" id="573370"/>
    <lineage>
        <taxon>Bacteria</taxon>
        <taxon>Pseudomonadati</taxon>
        <taxon>Thermodesulfobacteriota</taxon>
        <taxon>Desulfovibrionia</taxon>
        <taxon>Desulfovibrionales</taxon>
        <taxon>Desulfovibrionaceae</taxon>
        <taxon>Solidesulfovibrio</taxon>
    </lineage>
</organism>
<gene>
    <name evidence="3" type="ordered locus">DMR_24260</name>
</gene>
<evidence type="ECO:0000313" key="4">
    <source>
        <dbReference type="Proteomes" id="UP000009071"/>
    </source>
</evidence>
<dbReference type="KEGG" id="dma:DMR_24260"/>
<protein>
    <recommendedName>
        <fullName evidence="2">CULT domain-containing protein</fullName>
    </recommendedName>
</protein>
<sequence>MPTLAACKYPAALFPRAPANPAYFRELPNNPGPQQTPGEDRRSEPTTGDHGSRLVCAACRLMITAPSWRVAVAGSHRHVFANPLGHVFEIGCFAAAPGCAAVGSPTSDFSWFPGTLWQVAVCVACGLHLGWRYVQTDGGTFFGLILDRLHQTPENLA</sequence>
<keyword evidence="4" id="KW-1185">Reference proteome</keyword>
<dbReference type="eggNOG" id="ENOG503301B">
    <property type="taxonomic scope" value="Bacteria"/>
</dbReference>
<evidence type="ECO:0000256" key="1">
    <source>
        <dbReference type="SAM" id="MobiDB-lite"/>
    </source>
</evidence>
<evidence type="ECO:0000259" key="2">
    <source>
        <dbReference type="PROSITE" id="PS51788"/>
    </source>
</evidence>
<dbReference type="AlphaFoldDB" id="C4XTC0"/>
<name>C4XTC0_SOLM1</name>
<dbReference type="CDD" id="cd15777">
    <property type="entry name" value="CRBN_C_like"/>
    <property type="match status" value="1"/>
</dbReference>
<dbReference type="FunFam" id="2.170.150.20:FF:000007">
    <property type="entry name" value="Protein cereblon"/>
    <property type="match status" value="1"/>
</dbReference>
<dbReference type="InterPro" id="IPR034750">
    <property type="entry name" value="CULT"/>
</dbReference>
<dbReference type="HOGENOM" id="CLU_138600_0_0_7"/>
<feature type="region of interest" description="Disordered" evidence="1">
    <location>
        <begin position="24"/>
        <end position="50"/>
    </location>
</feature>
<dbReference type="STRING" id="573370.DMR_24260"/>
<feature type="domain" description="CULT" evidence="2">
    <location>
        <begin position="51"/>
        <end position="153"/>
    </location>
</feature>